<dbReference type="InterPro" id="IPR036086">
    <property type="entry name" value="ParB/Sulfiredoxin_sf"/>
</dbReference>
<dbReference type="InterPro" id="IPR015840">
    <property type="entry name" value="DNA_MeTrfase_ParB"/>
</dbReference>
<evidence type="ECO:0000313" key="6">
    <source>
        <dbReference type="EMBL" id="AFZ67087.1"/>
    </source>
</evidence>
<dbReference type="InterPro" id="IPR029063">
    <property type="entry name" value="SAM-dependent_MTases_sf"/>
</dbReference>
<dbReference type="SMART" id="SM00470">
    <property type="entry name" value="ParB"/>
    <property type="match status" value="1"/>
</dbReference>
<dbReference type="InterPro" id="IPR002052">
    <property type="entry name" value="DNA_methylase_N6_adenine_CS"/>
</dbReference>
<dbReference type="Gene3D" id="3.40.50.150">
    <property type="entry name" value="Vaccinia Virus protein VP39"/>
    <property type="match status" value="1"/>
</dbReference>
<dbReference type="AlphaFoldDB" id="L0A1Q4"/>
<evidence type="ECO:0000259" key="5">
    <source>
        <dbReference type="SMART" id="SM00470"/>
    </source>
</evidence>
<evidence type="ECO:0000313" key="7">
    <source>
        <dbReference type="Proteomes" id="UP000010467"/>
    </source>
</evidence>
<dbReference type="Pfam" id="PF02195">
    <property type="entry name" value="ParB_N"/>
    <property type="match status" value="1"/>
</dbReference>
<keyword evidence="7" id="KW-1185">Reference proteome</keyword>
<feature type="domain" description="ParB-like N-terminal" evidence="5">
    <location>
        <begin position="9"/>
        <end position="92"/>
    </location>
</feature>
<dbReference type="GO" id="GO:0008170">
    <property type="term" value="F:N-methyltransferase activity"/>
    <property type="evidence" value="ECO:0007669"/>
    <property type="project" value="InterPro"/>
</dbReference>
<dbReference type="PRINTS" id="PR00506">
    <property type="entry name" value="D21N6MTFRASE"/>
</dbReference>
<dbReference type="InterPro" id="IPR002941">
    <property type="entry name" value="DNA_methylase_N4/N6"/>
</dbReference>
<gene>
    <name evidence="6" type="ordered locus">Deipe_1546</name>
</gene>
<evidence type="ECO:0000256" key="4">
    <source>
        <dbReference type="ARBA" id="ARBA00022691"/>
    </source>
</evidence>
<dbReference type="PIRSF" id="PIRSF036758">
    <property type="entry name" value="Aden_M_ParB"/>
    <property type="match status" value="1"/>
</dbReference>
<comment type="similarity">
    <text evidence="1">Belongs to the N(4)/N(6)-methyltransferase family.</text>
</comment>
<keyword evidence="4" id="KW-0949">S-adenosyl-L-methionine</keyword>
<accession>L0A1Q4</accession>
<dbReference type="PATRIC" id="fig|937777.3.peg.1548"/>
<dbReference type="Pfam" id="PF01555">
    <property type="entry name" value="N6_N4_Mtase"/>
    <property type="match status" value="1"/>
</dbReference>
<reference evidence="7" key="1">
    <citation type="submission" date="2012-03" db="EMBL/GenBank/DDBJ databases">
        <title>Complete sequence of chromosome of Deinococcus peraridilitoris DSM 19664.</title>
        <authorList>
            <person name="Lucas S."/>
            <person name="Copeland A."/>
            <person name="Lapidus A."/>
            <person name="Glavina del Rio T."/>
            <person name="Dalin E."/>
            <person name="Tice H."/>
            <person name="Bruce D."/>
            <person name="Goodwin L."/>
            <person name="Pitluck S."/>
            <person name="Peters L."/>
            <person name="Mikhailova N."/>
            <person name="Lu M."/>
            <person name="Kyrpides N."/>
            <person name="Mavromatis K."/>
            <person name="Ivanova N."/>
            <person name="Brettin T."/>
            <person name="Detter J.C."/>
            <person name="Han C."/>
            <person name="Larimer F."/>
            <person name="Land M."/>
            <person name="Hauser L."/>
            <person name="Markowitz V."/>
            <person name="Cheng J.-F."/>
            <person name="Hugenholtz P."/>
            <person name="Woyke T."/>
            <person name="Wu D."/>
            <person name="Pukall R."/>
            <person name="Steenblock K."/>
            <person name="Brambilla E."/>
            <person name="Klenk H.-P."/>
            <person name="Eisen J.A."/>
        </authorList>
    </citation>
    <scope>NUCLEOTIDE SEQUENCE [LARGE SCALE GENOMIC DNA]</scope>
    <source>
        <strain evidence="7">DSM 19664 / LMG 22246 / CIP 109416 / KR-200</strain>
    </source>
</reference>
<dbReference type="SUPFAM" id="SSF110849">
    <property type="entry name" value="ParB/Sulfiredoxin"/>
    <property type="match status" value="1"/>
</dbReference>
<dbReference type="OrthoDB" id="74246at2"/>
<evidence type="ECO:0000256" key="2">
    <source>
        <dbReference type="ARBA" id="ARBA00022603"/>
    </source>
</evidence>
<dbReference type="REBASE" id="57683">
    <property type="entry name" value="M.Dpe19664ORF1541P"/>
</dbReference>
<dbReference type="RefSeq" id="WP_015235395.1">
    <property type="nucleotide sequence ID" value="NC_019793.1"/>
</dbReference>
<organism evidence="6 7">
    <name type="scientific">Deinococcus peraridilitoris (strain DSM 19664 / LMG 22246 / CIP 109416 / KR-200)</name>
    <dbReference type="NCBI Taxonomy" id="937777"/>
    <lineage>
        <taxon>Bacteria</taxon>
        <taxon>Thermotogati</taxon>
        <taxon>Deinococcota</taxon>
        <taxon>Deinococci</taxon>
        <taxon>Deinococcales</taxon>
        <taxon>Deinococcaceae</taxon>
        <taxon>Deinococcus</taxon>
    </lineage>
</organism>
<dbReference type="GO" id="GO:0032259">
    <property type="term" value="P:methylation"/>
    <property type="evidence" value="ECO:0007669"/>
    <property type="project" value="UniProtKB-KW"/>
</dbReference>
<evidence type="ECO:0000256" key="3">
    <source>
        <dbReference type="ARBA" id="ARBA00022679"/>
    </source>
</evidence>
<dbReference type="HOGENOM" id="CLU_024927_0_0_0"/>
<keyword evidence="3" id="KW-0808">Transferase</keyword>
<dbReference type="EMBL" id="CP003382">
    <property type="protein sequence ID" value="AFZ67087.1"/>
    <property type="molecule type" value="Genomic_DNA"/>
</dbReference>
<protein>
    <submittedName>
        <fullName evidence="6">DNA modification methylase</fullName>
    </submittedName>
</protein>
<evidence type="ECO:0000256" key="1">
    <source>
        <dbReference type="ARBA" id="ARBA00006594"/>
    </source>
</evidence>
<proteinExistence type="inferred from homology"/>
<dbReference type="PROSITE" id="PS00092">
    <property type="entry name" value="N6_MTASE"/>
    <property type="match status" value="1"/>
</dbReference>
<sequence>MRIINQEHALVRPEQLQPHPRNPNLGDVDAIAESIKANGFYGAIIAQRSTGCILVGHHRHQAARRQGATHIPVIWVDVTDAQAIRILLADNRTAELAERNEEMLAQILQDLAGDDGGLSGTGYDTDDLGELLVSLGAAATTAGLTEDDAVPEVPGTLTTKTGDLWVLGRHRLLCGDSTKSQDLERVMDGHQADLIWTDPPYNVNYEGGTDEHLTILNDHMPAAQFQVFLLEAFTAAASVAKPGACIYIAHAESEASTFRAAMLGAGWLYKQTLIWVKNHFVLSRQDYNWQHEPILYGWKAGAGHYFCGDFTQSTVIDDNPNLQKLSKDELIALLEARRDATPSSVIYEAKPLRNEDHPTMKPVRLVERMILNSSRRGERVLDSFGGSGTTLIAAEKTGRIAHLLELDPKYCDVIVKRWEEYTGHVATLEGTRSS</sequence>
<dbReference type="eggNOG" id="COG0863">
    <property type="taxonomic scope" value="Bacteria"/>
</dbReference>
<keyword evidence="2 6" id="KW-0489">Methyltransferase</keyword>
<dbReference type="Gene3D" id="3.90.1530.10">
    <property type="entry name" value="Conserved hypothetical protein from pyrococcus furiosus pfu- 392566-001, ParB domain"/>
    <property type="match status" value="1"/>
</dbReference>
<dbReference type="GO" id="GO:0003677">
    <property type="term" value="F:DNA binding"/>
    <property type="evidence" value="ECO:0007669"/>
    <property type="project" value="InterPro"/>
</dbReference>
<dbReference type="Proteomes" id="UP000010467">
    <property type="component" value="Chromosome"/>
</dbReference>
<dbReference type="SUPFAM" id="SSF53335">
    <property type="entry name" value="S-adenosyl-L-methionine-dependent methyltransferases"/>
    <property type="match status" value="1"/>
</dbReference>
<dbReference type="InterPro" id="IPR002295">
    <property type="entry name" value="N4/N6-MTase_EcoPI_Mod-like"/>
</dbReference>
<dbReference type="eggNOG" id="COG1475">
    <property type="taxonomic scope" value="Bacteria"/>
</dbReference>
<dbReference type="STRING" id="937777.Deipe_1546"/>
<dbReference type="InterPro" id="IPR003115">
    <property type="entry name" value="ParB_N"/>
</dbReference>
<dbReference type="KEGG" id="dpd:Deipe_1546"/>
<name>L0A1Q4_DEIPD</name>